<accession>A0A1M6CH63</accession>
<dbReference type="Pfam" id="PF22789">
    <property type="entry name" value="DUF4026_C"/>
    <property type="match status" value="1"/>
</dbReference>
<organism evidence="4 5">
    <name type="scientific">Clostridium cavendishii DSM 21758</name>
    <dbReference type="NCBI Taxonomy" id="1121302"/>
    <lineage>
        <taxon>Bacteria</taxon>
        <taxon>Bacillati</taxon>
        <taxon>Bacillota</taxon>
        <taxon>Clostridia</taxon>
        <taxon>Eubacteriales</taxon>
        <taxon>Clostridiaceae</taxon>
        <taxon>Clostridium</taxon>
    </lineage>
</organism>
<feature type="domain" description="DUF4026" evidence="3">
    <location>
        <begin position="173"/>
        <end position="290"/>
    </location>
</feature>
<dbReference type="EMBL" id="FQZB01000004">
    <property type="protein sequence ID" value="SHI60359.1"/>
    <property type="molecule type" value="Genomic_DNA"/>
</dbReference>
<evidence type="ECO:0000313" key="5">
    <source>
        <dbReference type="Proteomes" id="UP000184310"/>
    </source>
</evidence>
<protein>
    <submittedName>
        <fullName evidence="4">Uncharacterized protein</fullName>
    </submittedName>
</protein>
<keyword evidence="5" id="KW-1185">Reference proteome</keyword>
<dbReference type="OrthoDB" id="1846902at2"/>
<evidence type="ECO:0000259" key="2">
    <source>
        <dbReference type="Pfam" id="PF13218"/>
    </source>
</evidence>
<dbReference type="InterPro" id="IPR018756">
    <property type="entry name" value="DUF2314"/>
</dbReference>
<sequence length="433" mass="50448">MRDSNIYKKILDGQGKLPSNMGIIPYEDIDEFTYEGIKESLEHNGDFNIVNMEVKENLLEGNIRYINQNLRVKIIINKSKFDVVDIEEKKDYYELSDQEVEHAKVANGYVECRVYFGRNSLESYLAQLKILNTITKNVAILIDMSAFKLLSGNWLSFVAKSKVPPSAEYLYSVHLVSDDNKKGIWMHTHGLYRCGLLEVEMLKITESVEGQYNYLNAIVNKLLIEGMPRQEAPIYAGRSQNRDIVYIWLPWQKAIKRLSKKGLFGAKIKFLGDKDDRKDGAHNGPSAVLLAYDNKKIKDADYYAEIIADNPIIYINSEETDRMSAVAEERFHHFKQIFNDYKNENKWEFVIKVGCLIDSAKKKEDREHLWFKVNEIKERDFLGELINEPYGIDSMKKNCIYNMMISNISDWRIYSPKESYSPDSIYKYFELDK</sequence>
<evidence type="ECO:0000313" key="4">
    <source>
        <dbReference type="EMBL" id="SHI60359.1"/>
    </source>
</evidence>
<evidence type="ECO:0000259" key="1">
    <source>
        <dbReference type="Pfam" id="PF10077"/>
    </source>
</evidence>
<dbReference type="InterPro" id="IPR053886">
    <property type="entry name" value="DUF4026_middle"/>
</dbReference>
<dbReference type="Proteomes" id="UP000184310">
    <property type="component" value="Unassembled WGS sequence"/>
</dbReference>
<dbReference type="STRING" id="1121302.SAMN02745163_00466"/>
<feature type="domain" description="DUF2314" evidence="1">
    <location>
        <begin position="326"/>
        <end position="420"/>
    </location>
</feature>
<name>A0A1M6CH63_9CLOT</name>
<dbReference type="Pfam" id="PF10077">
    <property type="entry name" value="DUF2314"/>
    <property type="match status" value="1"/>
</dbReference>
<reference evidence="4 5" key="1">
    <citation type="submission" date="2016-11" db="EMBL/GenBank/DDBJ databases">
        <authorList>
            <person name="Jaros S."/>
            <person name="Januszkiewicz K."/>
            <person name="Wedrychowicz H."/>
        </authorList>
    </citation>
    <scope>NUCLEOTIDE SEQUENCE [LARGE SCALE GENOMIC DNA]</scope>
    <source>
        <strain evidence="4 5">DSM 21758</strain>
    </source>
</reference>
<dbReference type="RefSeq" id="WP_072984895.1">
    <property type="nucleotide sequence ID" value="NZ_FQZB01000004.1"/>
</dbReference>
<dbReference type="InterPro" id="IPR025102">
    <property type="entry name" value="DUF4026_N"/>
</dbReference>
<gene>
    <name evidence="4" type="ORF">SAMN02745163_00466</name>
</gene>
<dbReference type="Pfam" id="PF13218">
    <property type="entry name" value="DUF4026_N"/>
    <property type="match status" value="1"/>
</dbReference>
<evidence type="ECO:0000259" key="3">
    <source>
        <dbReference type="Pfam" id="PF22789"/>
    </source>
</evidence>
<proteinExistence type="predicted"/>
<feature type="domain" description="DUF4026" evidence="2">
    <location>
        <begin position="19"/>
        <end position="165"/>
    </location>
</feature>
<dbReference type="AlphaFoldDB" id="A0A1M6CH63"/>